<dbReference type="SMART" id="SM00181">
    <property type="entry name" value="EGF"/>
    <property type="match status" value="7"/>
</dbReference>
<dbReference type="EMBL" id="JABXBU010002072">
    <property type="protein sequence ID" value="KAF8777643.1"/>
    <property type="molecule type" value="Genomic_DNA"/>
</dbReference>
<evidence type="ECO:0000259" key="7">
    <source>
        <dbReference type="PROSITE" id="PS50026"/>
    </source>
</evidence>
<evidence type="ECO:0000256" key="3">
    <source>
        <dbReference type="ARBA" id="ARBA00022737"/>
    </source>
</evidence>
<dbReference type="AlphaFoldDB" id="A0A8T0EP15"/>
<feature type="domain" description="EGF-like" evidence="7">
    <location>
        <begin position="91"/>
        <end position="132"/>
    </location>
</feature>
<protein>
    <submittedName>
        <fullName evidence="8">Tenascin-X like protein</fullName>
    </submittedName>
</protein>
<dbReference type="InterPro" id="IPR000152">
    <property type="entry name" value="EGF-type_Asp/Asn_hydroxyl_site"/>
</dbReference>
<dbReference type="PROSITE" id="PS01186">
    <property type="entry name" value="EGF_2"/>
    <property type="match status" value="2"/>
</dbReference>
<feature type="transmembrane region" description="Helical" evidence="6">
    <location>
        <begin position="600"/>
        <end position="621"/>
    </location>
</feature>
<reference evidence="8" key="2">
    <citation type="submission" date="2020-06" db="EMBL/GenBank/DDBJ databases">
        <authorList>
            <person name="Sheffer M."/>
        </authorList>
    </citation>
    <scope>NUCLEOTIDE SEQUENCE</scope>
</reference>
<dbReference type="InterPro" id="IPR018097">
    <property type="entry name" value="EGF_Ca-bd_CS"/>
</dbReference>
<dbReference type="SMART" id="SM00179">
    <property type="entry name" value="EGF_CA"/>
    <property type="match status" value="2"/>
</dbReference>
<sequence>MIPGLPVLKERYEIAKWCQDGCNTQVSTCEYKGGVGTCKCKDADKYYDYTKRDCTSIDKCFKAECGENQDCSGGTCKCKENYKMVNKTCERQDLCSLDKCFNDAKCEENSDSGLVKCSCKSDSKFYLSKRCQDGNCFLPGQRKGCKGKCPDGMTRNEEDGECKYKDDKTKCEKDCGFLGWCYKASEKAEATCVCDPTYAELNKTAQKCVLKATVCPSRQRDGDSKCKCTGKFKLAGNGITCDLRSCSDEDVQKECKTRGAEKCVDDWKNDGYKCVCPKGYIDNEKGCLDPCSVGDMQAQCSSKGQTCYIGAKDRTGDCRCPPSFTYDTGKQSCEISSADTFMIPGLPVLKKRYEIGENNINKVKLSQDVLLRMMQVYDKLEFAQLYNYKVEKDIIRCDVWLQFKPQPSDKFNATLEVKRWLSQLKEIKKNLLLPPNLFMSSDIVKAVEIEKLTLCTPTVLQDVCGRGSTCDEKKGCSCEAGYKEIQSTIKTSVGKRLVRCEDIDECLEGSHKCPANSKCINTLGDYFCKCNSGFKKAKGEADALDKEACVGLCDPNPCNKGSCQVTKEFAVECKCQVGYTGSFCKDEDVNLAKASKATKVVGAVLGTILAIVIILIIVYIVRQRKNSYSEDFTPAPRVDNAEMVERRPMRGVTNRAYQ</sequence>
<dbReference type="SUPFAM" id="SSF57196">
    <property type="entry name" value="EGF/Laminin"/>
    <property type="match status" value="1"/>
</dbReference>
<keyword evidence="6" id="KW-0812">Transmembrane</keyword>
<evidence type="ECO:0000256" key="5">
    <source>
        <dbReference type="PROSITE-ProRule" id="PRU00076"/>
    </source>
</evidence>
<dbReference type="InterPro" id="IPR049883">
    <property type="entry name" value="NOTCH1_EGF-like"/>
</dbReference>
<dbReference type="PANTHER" id="PTHR24039:SF53">
    <property type="entry name" value="EGF-LIKE DOMAIN-CONTAINING PROTEIN"/>
    <property type="match status" value="1"/>
</dbReference>
<keyword evidence="4 5" id="KW-1015">Disulfide bond</keyword>
<keyword evidence="2" id="KW-0732">Signal</keyword>
<keyword evidence="6" id="KW-1133">Transmembrane helix</keyword>
<reference evidence="8" key="1">
    <citation type="journal article" date="2020" name="bioRxiv">
        <title>Chromosome-level reference genome of the European wasp spider Argiope bruennichi: a resource for studies on range expansion and evolutionary adaptation.</title>
        <authorList>
            <person name="Sheffer M.M."/>
            <person name="Hoppe A."/>
            <person name="Krehenwinkel H."/>
            <person name="Uhl G."/>
            <person name="Kuss A.W."/>
            <person name="Jensen L."/>
            <person name="Jensen C."/>
            <person name="Gillespie R.G."/>
            <person name="Hoff K.J."/>
            <person name="Prost S."/>
        </authorList>
    </citation>
    <scope>NUCLEOTIDE SEQUENCE</scope>
</reference>
<evidence type="ECO:0000313" key="8">
    <source>
        <dbReference type="EMBL" id="KAF8777643.1"/>
    </source>
</evidence>
<dbReference type="CDD" id="cd00054">
    <property type="entry name" value="EGF_CA"/>
    <property type="match status" value="1"/>
</dbReference>
<dbReference type="GO" id="GO:0005509">
    <property type="term" value="F:calcium ion binding"/>
    <property type="evidence" value="ECO:0007669"/>
    <property type="project" value="InterPro"/>
</dbReference>
<dbReference type="FunFam" id="2.10.25.10:FF:000038">
    <property type="entry name" value="Fibrillin 2"/>
    <property type="match status" value="1"/>
</dbReference>
<comment type="caution">
    <text evidence="8">The sequence shown here is derived from an EMBL/GenBank/DDBJ whole genome shotgun (WGS) entry which is preliminary data.</text>
</comment>
<dbReference type="PROSITE" id="PS01187">
    <property type="entry name" value="EGF_CA"/>
    <property type="match status" value="1"/>
</dbReference>
<proteinExistence type="predicted"/>
<dbReference type="Pfam" id="PF07645">
    <property type="entry name" value="EGF_CA"/>
    <property type="match status" value="1"/>
</dbReference>
<evidence type="ECO:0000256" key="6">
    <source>
        <dbReference type="SAM" id="Phobius"/>
    </source>
</evidence>
<name>A0A8T0EP15_ARGBR</name>
<comment type="caution">
    <text evidence="5">Lacks conserved residue(s) required for the propagation of feature annotation.</text>
</comment>
<gene>
    <name evidence="8" type="ORF">HNY73_014469</name>
</gene>
<keyword evidence="9" id="KW-1185">Reference proteome</keyword>
<feature type="domain" description="EGF-like" evidence="7">
    <location>
        <begin position="554"/>
        <end position="585"/>
    </location>
</feature>
<keyword evidence="1 5" id="KW-0245">EGF-like domain</keyword>
<evidence type="ECO:0000256" key="2">
    <source>
        <dbReference type="ARBA" id="ARBA00022729"/>
    </source>
</evidence>
<evidence type="ECO:0000313" key="9">
    <source>
        <dbReference type="Proteomes" id="UP000807504"/>
    </source>
</evidence>
<dbReference type="PROSITE" id="PS50026">
    <property type="entry name" value="EGF_3"/>
    <property type="match status" value="3"/>
</dbReference>
<organism evidence="8 9">
    <name type="scientific">Argiope bruennichi</name>
    <name type="common">Wasp spider</name>
    <name type="synonym">Aranea bruennichi</name>
    <dbReference type="NCBI Taxonomy" id="94029"/>
    <lineage>
        <taxon>Eukaryota</taxon>
        <taxon>Metazoa</taxon>
        <taxon>Ecdysozoa</taxon>
        <taxon>Arthropoda</taxon>
        <taxon>Chelicerata</taxon>
        <taxon>Arachnida</taxon>
        <taxon>Araneae</taxon>
        <taxon>Araneomorphae</taxon>
        <taxon>Entelegynae</taxon>
        <taxon>Araneoidea</taxon>
        <taxon>Araneidae</taxon>
        <taxon>Argiope</taxon>
    </lineage>
</organism>
<feature type="domain" description="EGF-like" evidence="7">
    <location>
        <begin position="502"/>
        <end position="540"/>
    </location>
</feature>
<feature type="disulfide bond" evidence="5">
    <location>
        <begin position="100"/>
        <end position="117"/>
    </location>
</feature>
<dbReference type="InterPro" id="IPR001881">
    <property type="entry name" value="EGF-like_Ca-bd_dom"/>
</dbReference>
<dbReference type="InterPro" id="IPR000742">
    <property type="entry name" value="EGF"/>
</dbReference>
<feature type="disulfide bond" evidence="5">
    <location>
        <begin position="575"/>
        <end position="584"/>
    </location>
</feature>
<dbReference type="PROSITE" id="PS00022">
    <property type="entry name" value="EGF_1"/>
    <property type="match status" value="1"/>
</dbReference>
<dbReference type="Proteomes" id="UP000807504">
    <property type="component" value="Unassembled WGS sequence"/>
</dbReference>
<keyword evidence="6" id="KW-0472">Membrane</keyword>
<dbReference type="PANTHER" id="PTHR24039">
    <property type="entry name" value="FIBRILLIN-RELATED"/>
    <property type="match status" value="1"/>
</dbReference>
<dbReference type="PROSITE" id="PS00010">
    <property type="entry name" value="ASX_HYDROXYL"/>
    <property type="match status" value="1"/>
</dbReference>
<evidence type="ECO:0000256" key="4">
    <source>
        <dbReference type="ARBA" id="ARBA00023157"/>
    </source>
</evidence>
<evidence type="ECO:0000256" key="1">
    <source>
        <dbReference type="ARBA" id="ARBA00022536"/>
    </source>
</evidence>
<accession>A0A8T0EP15</accession>
<dbReference type="Gene3D" id="2.10.25.10">
    <property type="entry name" value="Laminin"/>
    <property type="match status" value="2"/>
</dbReference>
<keyword evidence="3" id="KW-0677">Repeat</keyword>